<sequence>MLLKAVQKDNEVGILAFLVKEASPPPWQPPCSVHGRWYSFVLVVWTEDFQKPILVAIWNGQGGNLHLTNHKMALADAWVPVKWNNKIKKWTSTSLCKIYCISILRTLSNECLEVHLNISTDKASSWYKTLRAWVLAVVVPHFNSTFHIANECEMQNHCTPNLKKSENIQSSLPPPIHPLSKAGAKAAGTTTTSGQFLVKWNKAISAKVELLPTTEHNNYQKMITAKAKAQKFPPPKKEILGAQAKLCKKIARSLHSCLDWDQKQYIVLGEWKCWLPGLSCRDQVTMWGKD</sequence>
<dbReference type="EMBL" id="MU151848">
    <property type="protein sequence ID" value="KAF9441591.1"/>
    <property type="molecule type" value="Genomic_DNA"/>
</dbReference>
<protein>
    <submittedName>
        <fullName evidence="1">Uncharacterized protein</fullName>
    </submittedName>
</protein>
<accession>A0A9P6BVB5</accession>
<proteinExistence type="predicted"/>
<keyword evidence="2" id="KW-1185">Reference proteome</keyword>
<name>A0A9P6BVB5_9AGAR</name>
<evidence type="ECO:0000313" key="1">
    <source>
        <dbReference type="EMBL" id="KAF9441591.1"/>
    </source>
</evidence>
<dbReference type="AlphaFoldDB" id="A0A9P6BVB5"/>
<comment type="caution">
    <text evidence="1">The sequence shown here is derived from an EMBL/GenBank/DDBJ whole genome shotgun (WGS) entry which is preliminary data.</text>
</comment>
<evidence type="ECO:0000313" key="2">
    <source>
        <dbReference type="Proteomes" id="UP000807342"/>
    </source>
</evidence>
<organism evidence="1 2">
    <name type="scientific">Macrolepiota fuliginosa MF-IS2</name>
    <dbReference type="NCBI Taxonomy" id="1400762"/>
    <lineage>
        <taxon>Eukaryota</taxon>
        <taxon>Fungi</taxon>
        <taxon>Dikarya</taxon>
        <taxon>Basidiomycota</taxon>
        <taxon>Agaricomycotina</taxon>
        <taxon>Agaricomycetes</taxon>
        <taxon>Agaricomycetidae</taxon>
        <taxon>Agaricales</taxon>
        <taxon>Agaricineae</taxon>
        <taxon>Agaricaceae</taxon>
        <taxon>Macrolepiota</taxon>
    </lineage>
</organism>
<reference evidence="1" key="1">
    <citation type="submission" date="2020-11" db="EMBL/GenBank/DDBJ databases">
        <authorList>
            <consortium name="DOE Joint Genome Institute"/>
            <person name="Ahrendt S."/>
            <person name="Riley R."/>
            <person name="Andreopoulos W."/>
            <person name="Labutti K."/>
            <person name="Pangilinan J."/>
            <person name="Ruiz-Duenas F.J."/>
            <person name="Barrasa J.M."/>
            <person name="Sanchez-Garcia M."/>
            <person name="Camarero S."/>
            <person name="Miyauchi S."/>
            <person name="Serrano A."/>
            <person name="Linde D."/>
            <person name="Babiker R."/>
            <person name="Drula E."/>
            <person name="Ayuso-Fernandez I."/>
            <person name="Pacheco R."/>
            <person name="Padilla G."/>
            <person name="Ferreira P."/>
            <person name="Barriuso J."/>
            <person name="Kellner H."/>
            <person name="Castanera R."/>
            <person name="Alfaro M."/>
            <person name="Ramirez L."/>
            <person name="Pisabarro A.G."/>
            <person name="Kuo A."/>
            <person name="Tritt A."/>
            <person name="Lipzen A."/>
            <person name="He G."/>
            <person name="Yan M."/>
            <person name="Ng V."/>
            <person name="Cullen D."/>
            <person name="Martin F."/>
            <person name="Rosso M.-N."/>
            <person name="Henrissat B."/>
            <person name="Hibbett D."/>
            <person name="Martinez A.T."/>
            <person name="Grigoriev I.V."/>
        </authorList>
    </citation>
    <scope>NUCLEOTIDE SEQUENCE</scope>
    <source>
        <strain evidence="1">MF-IS2</strain>
    </source>
</reference>
<gene>
    <name evidence="1" type="ORF">P691DRAFT_790958</name>
</gene>
<dbReference type="Proteomes" id="UP000807342">
    <property type="component" value="Unassembled WGS sequence"/>
</dbReference>